<dbReference type="InterPro" id="IPR015510">
    <property type="entry name" value="PGRP"/>
</dbReference>
<evidence type="ECO:0000256" key="2">
    <source>
        <dbReference type="ARBA" id="ARBA00022529"/>
    </source>
</evidence>
<dbReference type="GO" id="GO:0008270">
    <property type="term" value="F:zinc ion binding"/>
    <property type="evidence" value="ECO:0007669"/>
    <property type="project" value="InterPro"/>
</dbReference>
<dbReference type="InterPro" id="IPR036505">
    <property type="entry name" value="Amidase/PGRP_sf"/>
</dbReference>
<dbReference type="SMART" id="SM00701">
    <property type="entry name" value="PGRP"/>
    <property type="match status" value="1"/>
</dbReference>
<dbReference type="Gene3D" id="3.40.80.10">
    <property type="entry name" value="Peptidoglycan recognition protein-like"/>
    <property type="match status" value="1"/>
</dbReference>
<dbReference type="PROSITE" id="PS00018">
    <property type="entry name" value="EF_HAND_1"/>
    <property type="match status" value="1"/>
</dbReference>
<evidence type="ECO:0000256" key="3">
    <source>
        <dbReference type="ARBA" id="ARBA00022638"/>
    </source>
</evidence>
<keyword evidence="2" id="KW-0929">Antimicrobial</keyword>
<dbReference type="SMR" id="A0A7T7CLE0"/>
<dbReference type="InterPro" id="IPR018247">
    <property type="entry name" value="EF_Hand_1_Ca_BS"/>
</dbReference>
<organism evidence="5">
    <name type="scientific">Vibrio phage PH669</name>
    <dbReference type="NCBI Taxonomy" id="2800823"/>
    <lineage>
        <taxon>Viruses</taxon>
        <taxon>Duplodnaviria</taxon>
        <taxon>Heunggongvirae</taxon>
        <taxon>Uroviricota</taxon>
        <taxon>Caudoviricetes</taxon>
        <taxon>Queuovirinae</taxon>
    </lineage>
</organism>
<dbReference type="EMBL" id="MW423737">
    <property type="protein sequence ID" value="QQK88524.1"/>
    <property type="molecule type" value="Genomic_DNA"/>
</dbReference>
<accession>A0A7T7CLE0</accession>
<evidence type="ECO:0000313" key="5">
    <source>
        <dbReference type="EMBL" id="QQK88524.1"/>
    </source>
</evidence>
<dbReference type="CDD" id="cd06583">
    <property type="entry name" value="PGRP"/>
    <property type="match status" value="1"/>
</dbReference>
<evidence type="ECO:0000256" key="1">
    <source>
        <dbReference type="ARBA" id="ARBA00007553"/>
    </source>
</evidence>
<protein>
    <recommendedName>
        <fullName evidence="4">Peptidoglycan recognition protein family domain-containing protein</fullName>
    </recommendedName>
</protein>
<dbReference type="GO" id="GO:0001897">
    <property type="term" value="P:symbiont-mediated cytolysis of host cell"/>
    <property type="evidence" value="ECO:0007669"/>
    <property type="project" value="UniProtKB-ARBA"/>
</dbReference>
<name>A0A7T7CLE0_9CAUD</name>
<dbReference type="PANTHER" id="PTHR11022">
    <property type="entry name" value="PEPTIDOGLYCAN RECOGNITION PROTEIN"/>
    <property type="match status" value="1"/>
</dbReference>
<dbReference type="GO" id="GO:0008745">
    <property type="term" value="F:N-acetylmuramoyl-L-alanine amidase activity"/>
    <property type="evidence" value="ECO:0007669"/>
    <property type="project" value="InterPro"/>
</dbReference>
<dbReference type="PANTHER" id="PTHR11022:SF41">
    <property type="entry name" value="PEPTIDOGLYCAN-RECOGNITION PROTEIN LC-RELATED"/>
    <property type="match status" value="1"/>
</dbReference>
<sequence length="163" mass="18372">MIPRRITVHCSGSRKGHSMTVQEIRNFHTSPKPHGRGWSDIGYHYIIDQYGNVHDGRPITRQGAGVKGHNKDTVHICLIGGLNSHGEPAFTYTDPQMEALFKHIITLDEQYDTIRLEDTRGHRDYSPDRDGDGKIGPHEYVKACPCFDVREWLAAGLEAHGMV</sequence>
<dbReference type="InterPro" id="IPR002502">
    <property type="entry name" value="Amidase_domain"/>
</dbReference>
<proteinExistence type="inferred from homology"/>
<keyword evidence="3" id="KW-0081">Bacteriolytic enzyme</keyword>
<evidence type="ECO:0000259" key="4">
    <source>
        <dbReference type="SMART" id="SM00701"/>
    </source>
</evidence>
<feature type="domain" description="Peptidoglycan recognition protein family" evidence="4">
    <location>
        <begin position="1"/>
        <end position="126"/>
    </location>
</feature>
<comment type="similarity">
    <text evidence="1">Belongs to the N-acetylmuramoyl-L-alanine amidase 2 family.</text>
</comment>
<dbReference type="InterPro" id="IPR006619">
    <property type="entry name" value="PGRP_domain_met/bac"/>
</dbReference>
<dbReference type="SUPFAM" id="SSF55846">
    <property type="entry name" value="N-acetylmuramoyl-L-alanine amidase-like"/>
    <property type="match status" value="1"/>
</dbReference>
<dbReference type="GO" id="GO:0009253">
    <property type="term" value="P:peptidoglycan catabolic process"/>
    <property type="evidence" value="ECO:0007669"/>
    <property type="project" value="InterPro"/>
</dbReference>
<dbReference type="GO" id="GO:0042742">
    <property type="term" value="P:defense response to bacterium"/>
    <property type="evidence" value="ECO:0007669"/>
    <property type="project" value="UniProtKB-KW"/>
</dbReference>
<reference evidence="5" key="1">
    <citation type="submission" date="2020-12" db="EMBL/GenBank/DDBJ databases">
        <authorList>
            <person name="Hu Z."/>
        </authorList>
    </citation>
    <scope>NUCLEOTIDE SEQUENCE</scope>
</reference>
<dbReference type="Pfam" id="PF01510">
    <property type="entry name" value="Amidase_2"/>
    <property type="match status" value="1"/>
</dbReference>